<name>A0A420E833_9ALTE</name>
<protein>
    <submittedName>
        <fullName evidence="5">Diguanylate cyclase</fullName>
    </submittedName>
</protein>
<proteinExistence type="predicted"/>
<evidence type="ECO:0000313" key="5">
    <source>
        <dbReference type="EMBL" id="RKF15571.1"/>
    </source>
</evidence>
<feature type="coiled-coil region" evidence="1">
    <location>
        <begin position="333"/>
        <end position="364"/>
    </location>
</feature>
<keyword evidence="2" id="KW-0812">Transmembrane</keyword>
<dbReference type="SMART" id="SM00304">
    <property type="entry name" value="HAMP"/>
    <property type="match status" value="1"/>
</dbReference>
<dbReference type="Gene3D" id="3.30.70.270">
    <property type="match status" value="1"/>
</dbReference>
<dbReference type="InterPro" id="IPR043128">
    <property type="entry name" value="Rev_trsase/Diguanyl_cyclase"/>
</dbReference>
<dbReference type="GO" id="GO:0007165">
    <property type="term" value="P:signal transduction"/>
    <property type="evidence" value="ECO:0007669"/>
    <property type="project" value="InterPro"/>
</dbReference>
<dbReference type="PANTHER" id="PTHR46663:SF3">
    <property type="entry name" value="SLL0267 PROTEIN"/>
    <property type="match status" value="1"/>
</dbReference>
<gene>
    <name evidence="5" type="ORF">DBZ36_14375</name>
</gene>
<sequence>MKLPIRVILTITMTLIALIPISVFSFWTTNTALEREFEAVEEKHLLLAKNLTLALNRYAMDLKSAFVAGTQAVELTRLGSEYRLLMQQLNLHSLIRVSDEGQVLQSVFGDQAYFDDPVQRQAIVKMVQTNPAPLFTPVLKFGDVEPNLYIAKESIEGDYWIAAISLAYIYSMQRSIAFGEKGHAAIVDQRGRVLAHPNKQWQREAKDISSISIVQKQIAGQTGVEQFYSPAMKSDMIAGYSSVPQTGWGVMIPQPVSELYENIRHVQDATIIIAIITSICAIGLSWILSGIFSQPVRRLTVYAQQISQQTQAIPIDFPRALYSNEIGALSNAMQQMSLEISQHREVLEQKVQERTAELNKIKDHSLHLAQHDLLTSLPNRLAIHQLIEQQYQSNSAFALLFLDLDGFKPLNDEYGHQFGDKVLQAVASRLSSINKGDDKISRYGGDEFLILLNQVDNAEAAQTIVERFISSVRQPYSIESRTIYLSASIGFALSSQAQGVDEIIHLADKAMYNAKASGKDQFYAYATS</sequence>
<organism evidence="5 6">
    <name type="scientific">Alginatibacterium sediminis</name>
    <dbReference type="NCBI Taxonomy" id="2164068"/>
    <lineage>
        <taxon>Bacteria</taxon>
        <taxon>Pseudomonadati</taxon>
        <taxon>Pseudomonadota</taxon>
        <taxon>Gammaproteobacteria</taxon>
        <taxon>Alteromonadales</taxon>
        <taxon>Alteromonadaceae</taxon>
        <taxon>Alginatibacterium</taxon>
    </lineage>
</organism>
<reference evidence="5 6" key="1">
    <citation type="submission" date="2018-09" db="EMBL/GenBank/DDBJ databases">
        <authorList>
            <person name="Wang Z."/>
        </authorList>
    </citation>
    <scope>NUCLEOTIDE SEQUENCE [LARGE SCALE GENOMIC DNA]</scope>
    <source>
        <strain evidence="5 6">ALS 81</strain>
    </source>
</reference>
<dbReference type="PROSITE" id="PS50885">
    <property type="entry name" value="HAMP"/>
    <property type="match status" value="1"/>
</dbReference>
<dbReference type="Gene3D" id="6.10.340.10">
    <property type="match status" value="1"/>
</dbReference>
<keyword evidence="2" id="KW-1133">Transmembrane helix</keyword>
<dbReference type="OrthoDB" id="9176779at2"/>
<feature type="domain" description="HAMP" evidence="3">
    <location>
        <begin position="290"/>
        <end position="345"/>
    </location>
</feature>
<dbReference type="InterPro" id="IPR003660">
    <property type="entry name" value="HAMP_dom"/>
</dbReference>
<dbReference type="AlphaFoldDB" id="A0A420E833"/>
<dbReference type="PANTHER" id="PTHR46663">
    <property type="entry name" value="DIGUANYLATE CYCLASE DGCT-RELATED"/>
    <property type="match status" value="1"/>
</dbReference>
<dbReference type="RefSeq" id="WP_120355657.1">
    <property type="nucleotide sequence ID" value="NZ_RAQO01000008.1"/>
</dbReference>
<evidence type="ECO:0000256" key="1">
    <source>
        <dbReference type="SAM" id="Coils"/>
    </source>
</evidence>
<dbReference type="CDD" id="cd01949">
    <property type="entry name" value="GGDEF"/>
    <property type="match status" value="1"/>
</dbReference>
<dbReference type="SMART" id="SM00267">
    <property type="entry name" value="GGDEF"/>
    <property type="match status" value="1"/>
</dbReference>
<keyword evidence="1" id="KW-0175">Coiled coil</keyword>
<dbReference type="CDD" id="cd06225">
    <property type="entry name" value="HAMP"/>
    <property type="match status" value="1"/>
</dbReference>
<feature type="transmembrane region" description="Helical" evidence="2">
    <location>
        <begin position="271"/>
        <end position="292"/>
    </location>
</feature>
<dbReference type="CDD" id="cd12912">
    <property type="entry name" value="PDC2_MCP_like"/>
    <property type="match status" value="1"/>
</dbReference>
<keyword evidence="2" id="KW-0472">Membrane</keyword>
<dbReference type="PROSITE" id="PS50887">
    <property type="entry name" value="GGDEF"/>
    <property type="match status" value="1"/>
</dbReference>
<evidence type="ECO:0000259" key="4">
    <source>
        <dbReference type="PROSITE" id="PS50887"/>
    </source>
</evidence>
<comment type="caution">
    <text evidence="5">The sequence shown here is derived from an EMBL/GenBank/DDBJ whole genome shotgun (WGS) entry which is preliminary data.</text>
</comment>
<accession>A0A420E833</accession>
<keyword evidence="6" id="KW-1185">Reference proteome</keyword>
<dbReference type="Proteomes" id="UP000286482">
    <property type="component" value="Unassembled WGS sequence"/>
</dbReference>
<evidence type="ECO:0000259" key="3">
    <source>
        <dbReference type="PROSITE" id="PS50885"/>
    </source>
</evidence>
<dbReference type="NCBIfam" id="TIGR00254">
    <property type="entry name" value="GGDEF"/>
    <property type="match status" value="1"/>
</dbReference>
<evidence type="ECO:0000313" key="6">
    <source>
        <dbReference type="Proteomes" id="UP000286482"/>
    </source>
</evidence>
<dbReference type="EMBL" id="RAQO01000008">
    <property type="protein sequence ID" value="RKF15571.1"/>
    <property type="molecule type" value="Genomic_DNA"/>
</dbReference>
<dbReference type="InterPro" id="IPR029787">
    <property type="entry name" value="Nucleotide_cyclase"/>
</dbReference>
<dbReference type="InterPro" id="IPR000160">
    <property type="entry name" value="GGDEF_dom"/>
</dbReference>
<dbReference type="Pfam" id="PF00990">
    <property type="entry name" value="GGDEF"/>
    <property type="match status" value="1"/>
</dbReference>
<evidence type="ECO:0000256" key="2">
    <source>
        <dbReference type="SAM" id="Phobius"/>
    </source>
</evidence>
<feature type="domain" description="GGDEF" evidence="4">
    <location>
        <begin position="395"/>
        <end position="527"/>
    </location>
</feature>
<feature type="transmembrane region" description="Helical" evidence="2">
    <location>
        <begin position="7"/>
        <end position="27"/>
    </location>
</feature>
<dbReference type="GO" id="GO:0016020">
    <property type="term" value="C:membrane"/>
    <property type="evidence" value="ECO:0007669"/>
    <property type="project" value="InterPro"/>
</dbReference>
<dbReference type="SUPFAM" id="SSF55073">
    <property type="entry name" value="Nucleotide cyclase"/>
    <property type="match status" value="1"/>
</dbReference>
<dbReference type="Gene3D" id="3.30.450.20">
    <property type="entry name" value="PAS domain"/>
    <property type="match status" value="1"/>
</dbReference>
<dbReference type="InterPro" id="IPR052163">
    <property type="entry name" value="DGC-Regulatory_Protein"/>
</dbReference>